<sequence>MNSESEDEHLPGEVLKEAQSTVSQIIIPKKSSRQYEITSNEFNGWCSSKKIQKVSEALLPAYFGK</sequence>
<dbReference type="Proteomes" id="UP001162164">
    <property type="component" value="Unassembled WGS sequence"/>
</dbReference>
<name>A0ABQ9JAW9_9CUCU</name>
<evidence type="ECO:0000313" key="2">
    <source>
        <dbReference type="Proteomes" id="UP001162164"/>
    </source>
</evidence>
<evidence type="ECO:0000313" key="1">
    <source>
        <dbReference type="EMBL" id="KAJ8975274.1"/>
    </source>
</evidence>
<comment type="caution">
    <text evidence="1">The sequence shown here is derived from an EMBL/GenBank/DDBJ whole genome shotgun (WGS) entry which is preliminary data.</text>
</comment>
<proteinExistence type="predicted"/>
<dbReference type="EMBL" id="JAPWTJ010000849">
    <property type="protein sequence ID" value="KAJ8975274.1"/>
    <property type="molecule type" value="Genomic_DNA"/>
</dbReference>
<organism evidence="1 2">
    <name type="scientific">Molorchus minor</name>
    <dbReference type="NCBI Taxonomy" id="1323400"/>
    <lineage>
        <taxon>Eukaryota</taxon>
        <taxon>Metazoa</taxon>
        <taxon>Ecdysozoa</taxon>
        <taxon>Arthropoda</taxon>
        <taxon>Hexapoda</taxon>
        <taxon>Insecta</taxon>
        <taxon>Pterygota</taxon>
        <taxon>Neoptera</taxon>
        <taxon>Endopterygota</taxon>
        <taxon>Coleoptera</taxon>
        <taxon>Polyphaga</taxon>
        <taxon>Cucujiformia</taxon>
        <taxon>Chrysomeloidea</taxon>
        <taxon>Cerambycidae</taxon>
        <taxon>Lamiinae</taxon>
        <taxon>Monochamini</taxon>
        <taxon>Molorchus</taxon>
    </lineage>
</organism>
<accession>A0ABQ9JAW9</accession>
<gene>
    <name evidence="1" type="ORF">NQ317_013674</name>
</gene>
<keyword evidence="2" id="KW-1185">Reference proteome</keyword>
<reference evidence="1" key="1">
    <citation type="journal article" date="2023" name="Insect Mol. Biol.">
        <title>Genome sequencing provides insights into the evolution of gene families encoding plant cell wall-degrading enzymes in longhorned beetles.</title>
        <authorList>
            <person name="Shin N.R."/>
            <person name="Okamura Y."/>
            <person name="Kirsch R."/>
            <person name="Pauchet Y."/>
        </authorList>
    </citation>
    <scope>NUCLEOTIDE SEQUENCE</scope>
    <source>
        <strain evidence="1">MMC_N1</strain>
    </source>
</reference>
<protein>
    <submittedName>
        <fullName evidence="1">Uncharacterized protein</fullName>
    </submittedName>
</protein>